<dbReference type="Proteomes" id="UP000001661">
    <property type="component" value="Chromosome"/>
</dbReference>
<evidence type="ECO:0000313" key="3">
    <source>
        <dbReference type="Proteomes" id="UP000001661"/>
    </source>
</evidence>
<organism evidence="2 3">
    <name type="scientific">Acetohalobium arabaticum (strain ATCC 49924 / DSM 5501 / Z-7288)</name>
    <dbReference type="NCBI Taxonomy" id="574087"/>
    <lineage>
        <taxon>Bacteria</taxon>
        <taxon>Bacillati</taxon>
        <taxon>Bacillota</taxon>
        <taxon>Clostridia</taxon>
        <taxon>Halanaerobiales</taxon>
        <taxon>Halobacteroidaceae</taxon>
        <taxon>Acetohalobium</taxon>
    </lineage>
</organism>
<dbReference type="AlphaFoldDB" id="D9QR09"/>
<gene>
    <name evidence="2" type="ordered locus">Acear_1440</name>
</gene>
<proteinExistence type="predicted"/>
<feature type="transmembrane region" description="Helical" evidence="1">
    <location>
        <begin position="84"/>
        <end position="105"/>
    </location>
</feature>
<evidence type="ECO:0000256" key="1">
    <source>
        <dbReference type="SAM" id="Phobius"/>
    </source>
</evidence>
<keyword evidence="1" id="KW-1133">Transmembrane helix</keyword>
<dbReference type="InterPro" id="IPR002829">
    <property type="entry name" value="DUF116"/>
</dbReference>
<dbReference type="KEGG" id="aar:Acear_1440"/>
<feature type="transmembrane region" description="Helical" evidence="1">
    <location>
        <begin position="51"/>
        <end position="77"/>
    </location>
</feature>
<evidence type="ECO:0000313" key="2">
    <source>
        <dbReference type="EMBL" id="ADL12950.1"/>
    </source>
</evidence>
<dbReference type="eggNOG" id="COG1852">
    <property type="taxonomic scope" value="Bacteria"/>
</dbReference>
<dbReference type="Pfam" id="PF01976">
    <property type="entry name" value="DUF116"/>
    <property type="match status" value="1"/>
</dbReference>
<sequence length="257" mass="29126">MKIKMQQNEENTRDRKLFLSLLVLSVMILGIIVSGIWYLNLTNFNHISRIILLVVGIIITLFSLIVVLGIVGILIILRKNEPVSFFYGPIRIVISYLFPLVIYLGKILGFDRLEIKNSFIRVNNQLVKPNRLEVAPENILMLLPHCIQQVDCEYRITNDLDNCRRCGRCPVDDILQLRDKYGIKVAVATGGTLARRIIKEVQPRAIIAVACERDLTSGIQDTYPLPVIGVVNIRPEGPCINTLVEIEKLEKAINKLL</sequence>
<evidence type="ECO:0008006" key="4">
    <source>
        <dbReference type="Google" id="ProtNLM"/>
    </source>
</evidence>
<dbReference type="PIRSF" id="PIRSF006594">
    <property type="entry name" value="UCP006594"/>
    <property type="match status" value="1"/>
</dbReference>
<name>D9QR09_ACEAZ</name>
<dbReference type="HOGENOM" id="CLU_067052_0_2_9"/>
<feature type="transmembrane region" description="Helical" evidence="1">
    <location>
        <begin position="21"/>
        <end position="39"/>
    </location>
</feature>
<keyword evidence="3" id="KW-1185">Reference proteome</keyword>
<reference evidence="2 3" key="1">
    <citation type="journal article" date="2010" name="Stand. Genomic Sci.">
        <title>Complete genome sequence of Acetohalobium arabaticum type strain (Z-7288).</title>
        <authorList>
            <person name="Sikorski J."/>
            <person name="Lapidus A."/>
            <person name="Chertkov O."/>
            <person name="Lucas S."/>
            <person name="Copeland A."/>
            <person name="Glavina Del Rio T."/>
            <person name="Nolan M."/>
            <person name="Tice H."/>
            <person name="Cheng J.F."/>
            <person name="Han C."/>
            <person name="Brambilla E."/>
            <person name="Pitluck S."/>
            <person name="Liolios K."/>
            <person name="Ivanova N."/>
            <person name="Mavromatis K."/>
            <person name="Mikhailova N."/>
            <person name="Pati A."/>
            <person name="Bruce D."/>
            <person name="Detter C."/>
            <person name="Tapia R."/>
            <person name="Goodwin L."/>
            <person name="Chen A."/>
            <person name="Palaniappan K."/>
            <person name="Land M."/>
            <person name="Hauser L."/>
            <person name="Chang Y.J."/>
            <person name="Jeffries C.D."/>
            <person name="Rohde M."/>
            <person name="Goker M."/>
            <person name="Spring S."/>
            <person name="Woyke T."/>
            <person name="Bristow J."/>
            <person name="Eisen J.A."/>
            <person name="Markowitz V."/>
            <person name="Hugenholtz P."/>
            <person name="Kyrpides N.C."/>
            <person name="Klenk H.P."/>
        </authorList>
    </citation>
    <scope>NUCLEOTIDE SEQUENCE [LARGE SCALE GENOMIC DNA]</scope>
    <source>
        <strain evidence="3">ATCC 49924 / DSM 5501 / Z-7288</strain>
    </source>
</reference>
<dbReference type="PANTHER" id="PTHR43801">
    <property type="entry name" value="NUCLEOTIDE-BINDING PROTEIN-RELATED"/>
    <property type="match status" value="1"/>
</dbReference>
<dbReference type="PANTHER" id="PTHR43801:SF1">
    <property type="entry name" value="POLYPRENYL SYNTHETASE"/>
    <property type="match status" value="1"/>
</dbReference>
<keyword evidence="1" id="KW-0812">Transmembrane</keyword>
<dbReference type="EMBL" id="CP002105">
    <property type="protein sequence ID" value="ADL12950.1"/>
    <property type="molecule type" value="Genomic_DNA"/>
</dbReference>
<dbReference type="RefSeq" id="WP_013278395.1">
    <property type="nucleotide sequence ID" value="NC_014378.1"/>
</dbReference>
<keyword evidence="1" id="KW-0472">Membrane</keyword>
<protein>
    <recommendedName>
        <fullName evidence="4">DUF116 domain-containing protein</fullName>
    </recommendedName>
</protein>
<dbReference type="STRING" id="574087.Acear_1440"/>
<accession>D9QR09</accession>